<reference evidence="1 2" key="1">
    <citation type="submission" date="2019-03" db="EMBL/GenBank/DDBJ databases">
        <title>First draft genome of Liparis tanakae, snailfish: a comprehensive survey of snailfish specific genes.</title>
        <authorList>
            <person name="Kim W."/>
            <person name="Song I."/>
            <person name="Jeong J.-H."/>
            <person name="Kim D."/>
            <person name="Kim S."/>
            <person name="Ryu S."/>
            <person name="Song J.Y."/>
            <person name="Lee S.K."/>
        </authorList>
    </citation>
    <scope>NUCLEOTIDE SEQUENCE [LARGE SCALE GENOMIC DNA]</scope>
    <source>
        <tissue evidence="1">Muscle</tissue>
    </source>
</reference>
<dbReference type="EMBL" id="SRLO01000081">
    <property type="protein sequence ID" value="TNN77637.1"/>
    <property type="molecule type" value="Genomic_DNA"/>
</dbReference>
<organism evidence="1 2">
    <name type="scientific">Liparis tanakae</name>
    <name type="common">Tanaka's snailfish</name>
    <dbReference type="NCBI Taxonomy" id="230148"/>
    <lineage>
        <taxon>Eukaryota</taxon>
        <taxon>Metazoa</taxon>
        <taxon>Chordata</taxon>
        <taxon>Craniata</taxon>
        <taxon>Vertebrata</taxon>
        <taxon>Euteleostomi</taxon>
        <taxon>Actinopterygii</taxon>
        <taxon>Neopterygii</taxon>
        <taxon>Teleostei</taxon>
        <taxon>Neoteleostei</taxon>
        <taxon>Acanthomorphata</taxon>
        <taxon>Eupercaria</taxon>
        <taxon>Perciformes</taxon>
        <taxon>Cottioidei</taxon>
        <taxon>Cottales</taxon>
        <taxon>Liparidae</taxon>
        <taxon>Liparis</taxon>
    </lineage>
</organism>
<protein>
    <submittedName>
        <fullName evidence="1">Uncharacterized protein</fullName>
    </submittedName>
</protein>
<accession>A0A4Z2IIL7</accession>
<name>A0A4Z2IIL7_9TELE</name>
<gene>
    <name evidence="1" type="ORF">EYF80_012227</name>
</gene>
<comment type="caution">
    <text evidence="1">The sequence shown here is derived from an EMBL/GenBank/DDBJ whole genome shotgun (WGS) entry which is preliminary data.</text>
</comment>
<evidence type="ECO:0000313" key="1">
    <source>
        <dbReference type="EMBL" id="TNN77637.1"/>
    </source>
</evidence>
<dbReference type="AlphaFoldDB" id="A0A4Z2IIL7"/>
<sequence>MFKSDVKFFFAFKPATPIPHSRLLPVQLKCCLTVFGASVDRSNGAQLFLKKEKSLLSRSEMR</sequence>
<proteinExistence type="predicted"/>
<evidence type="ECO:0000313" key="2">
    <source>
        <dbReference type="Proteomes" id="UP000314294"/>
    </source>
</evidence>
<dbReference type="Proteomes" id="UP000314294">
    <property type="component" value="Unassembled WGS sequence"/>
</dbReference>
<keyword evidence="2" id="KW-1185">Reference proteome</keyword>